<proteinExistence type="predicted"/>
<dbReference type="RefSeq" id="WP_409550094.1">
    <property type="nucleotide sequence ID" value="NZ_JBKBDE010000004.1"/>
</dbReference>
<evidence type="ECO:0008006" key="3">
    <source>
        <dbReference type="Google" id="ProtNLM"/>
    </source>
</evidence>
<comment type="caution">
    <text evidence="1">The sequence shown here is derived from an EMBL/GenBank/DDBJ whole genome shotgun (WGS) entry which is preliminary data.</text>
</comment>
<sequence>MPAQDDARENTMVALFNLYVPPGRSRGDIDAYLELEELDKPVPFELKSTTSDSVSTVRDFGPEHIAKWADLHWLFAFYESDAVTLRYCYYASPADMAGWIDDREQYVLPDYVLAKRAPEGITDADLTEVVGTADTFSVDAAKRIMKKQWKAAQYRAAADLPDGRYSRAAMLDLLRQRCGYVIRRGATLNNPHIAESYLSEQAGLEPITKNHAACVRQLVRAYLANRDALLEQGAVPTEDQVDPIIASQASAAATDEAKE</sequence>
<organism evidence="1 2">
    <name type="scientific">Mycolicibacterium septicum</name>
    <dbReference type="NCBI Taxonomy" id="98668"/>
    <lineage>
        <taxon>Bacteria</taxon>
        <taxon>Bacillati</taxon>
        <taxon>Actinomycetota</taxon>
        <taxon>Actinomycetes</taxon>
        <taxon>Mycobacteriales</taxon>
        <taxon>Mycobacteriaceae</taxon>
        <taxon>Mycolicibacterium</taxon>
    </lineage>
</organism>
<dbReference type="Gene3D" id="3.40.210.10">
    <property type="entry name" value="PVUII Endonuclease, subunit A"/>
    <property type="match status" value="1"/>
</dbReference>
<accession>A0ABW9LTT4</accession>
<evidence type="ECO:0000313" key="1">
    <source>
        <dbReference type="EMBL" id="MFN6551421.1"/>
    </source>
</evidence>
<evidence type="ECO:0000313" key="2">
    <source>
        <dbReference type="Proteomes" id="UP001635817"/>
    </source>
</evidence>
<reference evidence="1 2" key="1">
    <citation type="submission" date="2024-12" db="EMBL/GenBank/DDBJ databases">
        <title>The coexistence of Mycolicibacterium septicum and Mycolicibacterium nivoides in clinical samples.</title>
        <authorList>
            <person name="Wang C."/>
            <person name="Feng Y."/>
            <person name="Zong Z."/>
        </authorList>
    </citation>
    <scope>NUCLEOTIDE SEQUENCE [LARGE SCALE GENOMIC DNA]</scope>
    <source>
        <strain evidence="1 2">120310</strain>
    </source>
</reference>
<gene>
    <name evidence="1" type="ORF">ACK4CP_13525</name>
</gene>
<protein>
    <recommendedName>
        <fullName evidence="3">DUF4365 domain-containing protein</fullName>
    </recommendedName>
</protein>
<dbReference type="Proteomes" id="UP001635817">
    <property type="component" value="Unassembled WGS sequence"/>
</dbReference>
<dbReference type="InterPro" id="IPR038402">
    <property type="entry name" value="PvuII_sf"/>
</dbReference>
<name>A0ABW9LTT4_9MYCO</name>
<dbReference type="EMBL" id="JBKBDE010000004">
    <property type="protein sequence ID" value="MFN6551421.1"/>
    <property type="molecule type" value="Genomic_DNA"/>
</dbReference>
<keyword evidence="2" id="KW-1185">Reference proteome</keyword>